<reference evidence="2 3" key="1">
    <citation type="journal article" date="2023" name="Hortic Res">
        <title>Pangenome of water caltrop reveals structural variations and asymmetric subgenome divergence after allopolyploidization.</title>
        <authorList>
            <person name="Zhang X."/>
            <person name="Chen Y."/>
            <person name="Wang L."/>
            <person name="Yuan Y."/>
            <person name="Fang M."/>
            <person name="Shi L."/>
            <person name="Lu R."/>
            <person name="Comes H.P."/>
            <person name="Ma Y."/>
            <person name="Chen Y."/>
            <person name="Huang G."/>
            <person name="Zhou Y."/>
            <person name="Zheng Z."/>
            <person name="Qiu Y."/>
        </authorList>
    </citation>
    <scope>NUCLEOTIDE SEQUENCE [LARGE SCALE GENOMIC DNA]</scope>
    <source>
        <tissue evidence="2">Roots</tissue>
    </source>
</reference>
<dbReference type="Proteomes" id="UP001345219">
    <property type="component" value="Chromosome 14"/>
</dbReference>
<keyword evidence="3" id="KW-1185">Reference proteome</keyword>
<dbReference type="EMBL" id="JAXIOK010000002">
    <property type="protein sequence ID" value="KAK4777889.1"/>
    <property type="molecule type" value="Genomic_DNA"/>
</dbReference>
<comment type="caution">
    <text evidence="2">The sequence shown here is derived from an EMBL/GenBank/DDBJ whole genome shotgun (WGS) entry which is preliminary data.</text>
</comment>
<accession>A0AAN7QSG4</accession>
<organism evidence="2 3">
    <name type="scientific">Trapa incisa</name>
    <dbReference type="NCBI Taxonomy" id="236973"/>
    <lineage>
        <taxon>Eukaryota</taxon>
        <taxon>Viridiplantae</taxon>
        <taxon>Streptophyta</taxon>
        <taxon>Embryophyta</taxon>
        <taxon>Tracheophyta</taxon>
        <taxon>Spermatophyta</taxon>
        <taxon>Magnoliopsida</taxon>
        <taxon>eudicotyledons</taxon>
        <taxon>Gunneridae</taxon>
        <taxon>Pentapetalae</taxon>
        <taxon>rosids</taxon>
        <taxon>malvids</taxon>
        <taxon>Myrtales</taxon>
        <taxon>Lythraceae</taxon>
        <taxon>Trapa</taxon>
    </lineage>
</organism>
<evidence type="ECO:0000313" key="3">
    <source>
        <dbReference type="Proteomes" id="UP001345219"/>
    </source>
</evidence>
<protein>
    <submittedName>
        <fullName evidence="2">Uncharacterized protein</fullName>
    </submittedName>
</protein>
<evidence type="ECO:0000256" key="1">
    <source>
        <dbReference type="SAM" id="MobiDB-lite"/>
    </source>
</evidence>
<sequence>MSAMKTHVGRGRDDGDETTERESSVGLRPDPFPRTAVAGGNMAGSGLDSRLTVYRWGNTIIHSGRSLKQKTVENDDGDGDNDDDER</sequence>
<gene>
    <name evidence="2" type="ORF">SAY87_018076</name>
</gene>
<dbReference type="AlphaFoldDB" id="A0AAN7QSG4"/>
<feature type="compositionally biased region" description="Basic and acidic residues" evidence="1">
    <location>
        <begin position="10"/>
        <end position="23"/>
    </location>
</feature>
<feature type="region of interest" description="Disordered" evidence="1">
    <location>
        <begin position="1"/>
        <end position="47"/>
    </location>
</feature>
<name>A0AAN7QSG4_9MYRT</name>
<evidence type="ECO:0000313" key="2">
    <source>
        <dbReference type="EMBL" id="KAK4777889.1"/>
    </source>
</evidence>
<feature type="compositionally biased region" description="Acidic residues" evidence="1">
    <location>
        <begin position="74"/>
        <end position="86"/>
    </location>
</feature>
<feature type="region of interest" description="Disordered" evidence="1">
    <location>
        <begin position="64"/>
        <end position="86"/>
    </location>
</feature>
<proteinExistence type="predicted"/>